<sequence length="379" mass="39894">MDQNTSFDPIQSSGQQDDRSKVPPPPPSYDQQVGVRSMASDMQSIQQSGGESPQSQILSAQDVFKSPQQDQSQFIPPATPMSAVPPPPMPDIPGMMPQAPDQQQVVMEPPVSHGSPLKTILTIFGIVIVAAGVGYGGYYLVNSLNSGPAVPAVPAFSPNPALSEEPTPAASTPSPLSHSSLIPNPAKSESIPLTMIALGDFKTALSAVSARESMLVGTVKDLSFVTEAGVPVSSEQFLTAFFPSAAANISFLFEQDFTAWLYGDRVGGNKFGVVFGVKQGISAEQLTASLSLLEGNTSDISNMFVSSVSAAGTSGFEGAPIDGIPVRYLVLSSKNQQVFEYASVQIGGKMHVIITTSYYQMQHILNLLNAQPVATTPTV</sequence>
<proteinExistence type="predicted"/>
<keyword evidence="2" id="KW-1133">Transmembrane helix</keyword>
<feature type="region of interest" description="Disordered" evidence="1">
    <location>
        <begin position="1"/>
        <end position="85"/>
    </location>
</feature>
<comment type="caution">
    <text evidence="3">The sequence shown here is derived from an EMBL/GenBank/DDBJ whole genome shotgun (WGS) entry which is preliminary data.</text>
</comment>
<evidence type="ECO:0000256" key="2">
    <source>
        <dbReference type="SAM" id="Phobius"/>
    </source>
</evidence>
<feature type="compositionally biased region" description="Polar residues" evidence="1">
    <location>
        <begin position="40"/>
        <end position="59"/>
    </location>
</feature>
<dbReference type="EMBL" id="MGIP01000019">
    <property type="protein sequence ID" value="OGM90567.1"/>
    <property type="molecule type" value="Genomic_DNA"/>
</dbReference>
<protein>
    <submittedName>
        <fullName evidence="3">Uncharacterized protein</fullName>
    </submittedName>
</protein>
<evidence type="ECO:0000256" key="1">
    <source>
        <dbReference type="SAM" id="MobiDB-lite"/>
    </source>
</evidence>
<dbReference type="STRING" id="1802555.A2755_03370"/>
<evidence type="ECO:0000313" key="3">
    <source>
        <dbReference type="EMBL" id="OGM90567.1"/>
    </source>
</evidence>
<reference evidence="3 4" key="1">
    <citation type="journal article" date="2016" name="Nat. Commun.">
        <title>Thousands of microbial genomes shed light on interconnected biogeochemical processes in an aquifer system.</title>
        <authorList>
            <person name="Anantharaman K."/>
            <person name="Brown C.T."/>
            <person name="Hug L.A."/>
            <person name="Sharon I."/>
            <person name="Castelle C.J."/>
            <person name="Probst A.J."/>
            <person name="Thomas B.C."/>
            <person name="Singh A."/>
            <person name="Wilkins M.J."/>
            <person name="Karaoz U."/>
            <person name="Brodie E.L."/>
            <person name="Williams K.H."/>
            <person name="Hubbard S.S."/>
            <person name="Banfield J.F."/>
        </authorList>
    </citation>
    <scope>NUCLEOTIDE SEQUENCE [LARGE SCALE GENOMIC DNA]</scope>
</reference>
<gene>
    <name evidence="3" type="ORF">A2755_03370</name>
</gene>
<organism evidence="3 4">
    <name type="scientific">Candidatus Wolfebacteria bacterium RIFCSPHIGHO2_01_FULL_48_22</name>
    <dbReference type="NCBI Taxonomy" id="1802555"/>
    <lineage>
        <taxon>Bacteria</taxon>
        <taxon>Candidatus Wolfeibacteriota</taxon>
    </lineage>
</organism>
<accession>A0A1F8DPL7</accession>
<evidence type="ECO:0000313" key="4">
    <source>
        <dbReference type="Proteomes" id="UP000177029"/>
    </source>
</evidence>
<dbReference type="AlphaFoldDB" id="A0A1F8DPL7"/>
<keyword evidence="2" id="KW-0472">Membrane</keyword>
<keyword evidence="2" id="KW-0812">Transmembrane</keyword>
<dbReference type="Proteomes" id="UP000177029">
    <property type="component" value="Unassembled WGS sequence"/>
</dbReference>
<feature type="compositionally biased region" description="Polar residues" evidence="1">
    <location>
        <begin position="1"/>
        <end position="15"/>
    </location>
</feature>
<feature type="transmembrane region" description="Helical" evidence="2">
    <location>
        <begin position="120"/>
        <end position="141"/>
    </location>
</feature>
<feature type="region of interest" description="Disordered" evidence="1">
    <location>
        <begin position="161"/>
        <end position="181"/>
    </location>
</feature>
<name>A0A1F8DPL7_9BACT</name>
<feature type="compositionally biased region" description="Low complexity" evidence="1">
    <location>
        <begin position="163"/>
        <end position="181"/>
    </location>
</feature>